<dbReference type="PANTHER" id="PTHR47221">
    <property type="entry name" value="FIBRINOGEN ALPHA CHAIN"/>
    <property type="match status" value="1"/>
</dbReference>
<organism evidence="8 9">
    <name type="scientific">Coregonus suidteri</name>
    <dbReference type="NCBI Taxonomy" id="861788"/>
    <lineage>
        <taxon>Eukaryota</taxon>
        <taxon>Metazoa</taxon>
        <taxon>Chordata</taxon>
        <taxon>Craniata</taxon>
        <taxon>Vertebrata</taxon>
        <taxon>Euteleostomi</taxon>
        <taxon>Actinopterygii</taxon>
        <taxon>Neopterygii</taxon>
        <taxon>Teleostei</taxon>
        <taxon>Protacanthopterygii</taxon>
        <taxon>Salmoniformes</taxon>
        <taxon>Salmonidae</taxon>
        <taxon>Coregoninae</taxon>
        <taxon>Coregonus</taxon>
    </lineage>
</organism>
<dbReference type="InterPro" id="IPR014716">
    <property type="entry name" value="Fibrinogen_a/b/g_C_1"/>
</dbReference>
<accession>A0AAN8RB58</accession>
<dbReference type="NCBIfam" id="NF040941">
    <property type="entry name" value="GGGWT_bact"/>
    <property type="match status" value="1"/>
</dbReference>
<dbReference type="Proteomes" id="UP001356427">
    <property type="component" value="Unassembled WGS sequence"/>
</dbReference>
<dbReference type="InterPro" id="IPR036056">
    <property type="entry name" value="Fibrinogen-like_C"/>
</dbReference>
<evidence type="ECO:0000256" key="4">
    <source>
        <dbReference type="ARBA" id="ARBA00023180"/>
    </source>
</evidence>
<keyword evidence="5" id="KW-0175">Coiled coil</keyword>
<dbReference type="AlphaFoldDB" id="A0AAN8RB58"/>
<feature type="chain" id="PRO_5042827987" description="Fibrinogen C-terminal domain-containing protein" evidence="6">
    <location>
        <begin position="22"/>
        <end position="454"/>
    </location>
</feature>
<dbReference type="GO" id="GO:0042730">
    <property type="term" value="P:fibrinolysis"/>
    <property type="evidence" value="ECO:0007669"/>
    <property type="project" value="TreeGrafter"/>
</dbReference>
<dbReference type="GO" id="GO:0005201">
    <property type="term" value="F:extracellular matrix structural constituent"/>
    <property type="evidence" value="ECO:0007669"/>
    <property type="project" value="TreeGrafter"/>
</dbReference>
<comment type="subcellular location">
    <subcellularLocation>
        <location evidence="1">Secreted</location>
    </subcellularLocation>
</comment>
<gene>
    <name evidence="8" type="ORF">J4Q44_G00095890</name>
</gene>
<dbReference type="Gene3D" id="4.10.530.10">
    <property type="entry name" value="Gamma-fibrinogen Carboxyl Terminal Fragment, domain 2"/>
    <property type="match status" value="1"/>
</dbReference>
<dbReference type="SMART" id="SM00186">
    <property type="entry name" value="FBG"/>
    <property type="match status" value="1"/>
</dbReference>
<evidence type="ECO:0000256" key="3">
    <source>
        <dbReference type="ARBA" id="ARBA00023157"/>
    </source>
</evidence>
<dbReference type="InterPro" id="IPR020837">
    <property type="entry name" value="Fibrinogen_CS"/>
</dbReference>
<evidence type="ECO:0000256" key="1">
    <source>
        <dbReference type="ARBA" id="ARBA00004613"/>
    </source>
</evidence>
<evidence type="ECO:0000256" key="5">
    <source>
        <dbReference type="SAM" id="Coils"/>
    </source>
</evidence>
<feature type="coiled-coil region" evidence="5">
    <location>
        <begin position="171"/>
        <end position="230"/>
    </location>
</feature>
<dbReference type="PANTHER" id="PTHR47221:SF5">
    <property type="entry name" value="FIBRINOGEN C-TERMINAL DOMAIN-CONTAINING PROTEIN"/>
    <property type="match status" value="1"/>
</dbReference>
<feature type="signal peptide" evidence="6">
    <location>
        <begin position="1"/>
        <end position="21"/>
    </location>
</feature>
<feature type="coiled-coil region" evidence="5">
    <location>
        <begin position="76"/>
        <end position="141"/>
    </location>
</feature>
<evidence type="ECO:0000256" key="2">
    <source>
        <dbReference type="ARBA" id="ARBA00022525"/>
    </source>
</evidence>
<dbReference type="EMBL" id="JAGTTL010000007">
    <property type="protein sequence ID" value="KAK6320482.1"/>
    <property type="molecule type" value="Genomic_DNA"/>
</dbReference>
<name>A0AAN8RB58_9TELE</name>
<dbReference type="GO" id="GO:0034116">
    <property type="term" value="P:positive regulation of heterotypic cell-cell adhesion"/>
    <property type="evidence" value="ECO:0007669"/>
    <property type="project" value="TreeGrafter"/>
</dbReference>
<dbReference type="InterPro" id="IPR037579">
    <property type="entry name" value="FIB_ANG-like"/>
</dbReference>
<evidence type="ECO:0000313" key="8">
    <source>
        <dbReference type="EMBL" id="KAK6320482.1"/>
    </source>
</evidence>
<dbReference type="InterPro" id="IPR002181">
    <property type="entry name" value="Fibrinogen_a/b/g_C_dom"/>
</dbReference>
<dbReference type="PROSITE" id="PS51406">
    <property type="entry name" value="FIBRINOGEN_C_2"/>
    <property type="match status" value="1"/>
</dbReference>
<keyword evidence="4" id="KW-0325">Glycoprotein</keyword>
<dbReference type="PROSITE" id="PS00514">
    <property type="entry name" value="FIBRINOGEN_C_1"/>
    <property type="match status" value="1"/>
</dbReference>
<comment type="caution">
    <text evidence="8">The sequence shown here is derived from an EMBL/GenBank/DDBJ whole genome shotgun (WGS) entry which is preliminary data.</text>
</comment>
<dbReference type="SUPFAM" id="SSF56496">
    <property type="entry name" value="Fibrinogen C-terminal domain-like"/>
    <property type="match status" value="1"/>
</dbReference>
<dbReference type="GO" id="GO:0030674">
    <property type="term" value="F:protein-macromolecule adaptor activity"/>
    <property type="evidence" value="ECO:0007669"/>
    <property type="project" value="TreeGrafter"/>
</dbReference>
<protein>
    <recommendedName>
        <fullName evidence="7">Fibrinogen C-terminal domain-containing protein</fullName>
    </recommendedName>
</protein>
<dbReference type="Gene3D" id="3.90.215.10">
    <property type="entry name" value="Gamma Fibrinogen, chain A, domain 1"/>
    <property type="match status" value="1"/>
</dbReference>
<evidence type="ECO:0000313" key="9">
    <source>
        <dbReference type="Proteomes" id="UP001356427"/>
    </source>
</evidence>
<feature type="domain" description="Fibrinogen C-terminal" evidence="7">
    <location>
        <begin position="225"/>
        <end position="444"/>
    </location>
</feature>
<keyword evidence="3" id="KW-1015">Disulfide bond</keyword>
<reference evidence="8 9" key="1">
    <citation type="submission" date="2021-04" db="EMBL/GenBank/DDBJ databases">
        <authorList>
            <person name="De Guttry C."/>
            <person name="Zahm M."/>
            <person name="Klopp C."/>
            <person name="Cabau C."/>
            <person name="Louis A."/>
            <person name="Berthelot C."/>
            <person name="Parey E."/>
            <person name="Roest Crollius H."/>
            <person name="Montfort J."/>
            <person name="Robinson-Rechavi M."/>
            <person name="Bucao C."/>
            <person name="Bouchez O."/>
            <person name="Gislard M."/>
            <person name="Lluch J."/>
            <person name="Milhes M."/>
            <person name="Lampietro C."/>
            <person name="Lopez Roques C."/>
            <person name="Donnadieu C."/>
            <person name="Braasch I."/>
            <person name="Desvignes T."/>
            <person name="Postlethwait J."/>
            <person name="Bobe J."/>
            <person name="Wedekind C."/>
            <person name="Guiguen Y."/>
        </authorList>
    </citation>
    <scope>NUCLEOTIDE SEQUENCE [LARGE SCALE GENOMIC DNA]</scope>
    <source>
        <strain evidence="8">Cs_M1</strain>
        <tissue evidence="8">Blood</tissue>
    </source>
</reference>
<evidence type="ECO:0000259" key="7">
    <source>
        <dbReference type="PROSITE" id="PS51406"/>
    </source>
</evidence>
<sequence length="454" mass="51814">MKPTLAFLLLLASVLVHMGSSFSFGREGAQYASWDDMNVVAHGLLQLGQGLKEHVEKTKRQIRDISTKLKAFNGTVADLSRQNKSLQEGEEALKTRAQEMVERESQVVNMSAEVHASAEELRAERQRMDRLEERVDGMQQGRGLKLNNSSNNRSDDANFIQRLLEAQNKWIDDLVDRIRQQQDELEKQNMHLQALQGKVKQRRVKSVVRRKHQEIALKDYTEEVASLTELATDCHELFLKGERNNGVYAIQPRNSQPFDVFCEMTAEGGWTVIQRRQDGSQNFNQLWEAYQKGFGSLKGEFWLGLDNIHTLTKQEELTLLVELSDWRGEAQSVQYTFRLGGEESNYALYLPKTICDSLENGLTTGPSGLSFSTIDRDNDLNADVNCAKQLSGGWWFSNCGQSNLNGKYPRKPNIRQRRQPRKQLIFWKTNHALRTTVLKIAPATVKSSVDQGYY</sequence>
<keyword evidence="2" id="KW-0964">Secreted</keyword>
<keyword evidence="9" id="KW-1185">Reference proteome</keyword>
<dbReference type="GO" id="GO:0072377">
    <property type="term" value="P:blood coagulation, common pathway"/>
    <property type="evidence" value="ECO:0007669"/>
    <property type="project" value="TreeGrafter"/>
</dbReference>
<dbReference type="GO" id="GO:0005577">
    <property type="term" value="C:fibrinogen complex"/>
    <property type="evidence" value="ECO:0007669"/>
    <property type="project" value="TreeGrafter"/>
</dbReference>
<keyword evidence="6" id="KW-0732">Signal</keyword>
<dbReference type="Pfam" id="PF00147">
    <property type="entry name" value="Fibrinogen_C"/>
    <property type="match status" value="1"/>
</dbReference>
<proteinExistence type="predicted"/>
<dbReference type="GO" id="GO:0070527">
    <property type="term" value="P:platelet aggregation"/>
    <property type="evidence" value="ECO:0007669"/>
    <property type="project" value="TreeGrafter"/>
</dbReference>
<dbReference type="CDD" id="cd00087">
    <property type="entry name" value="FReD"/>
    <property type="match status" value="1"/>
</dbReference>
<evidence type="ECO:0000256" key="6">
    <source>
        <dbReference type="SAM" id="SignalP"/>
    </source>
</evidence>